<accession>A0ABY4FVJ4</accession>
<dbReference type="EMBL" id="CP095043">
    <property type="protein sequence ID" value="UOQ60295.1"/>
    <property type="molecule type" value="Genomic_DNA"/>
</dbReference>
<evidence type="ECO:0000256" key="3">
    <source>
        <dbReference type="ARBA" id="ARBA00023163"/>
    </source>
</evidence>
<dbReference type="Gene3D" id="1.10.10.60">
    <property type="entry name" value="Homeodomain-like"/>
    <property type="match status" value="1"/>
</dbReference>
<dbReference type="PROSITE" id="PS01124">
    <property type="entry name" value="HTH_ARAC_FAMILY_2"/>
    <property type="match status" value="1"/>
</dbReference>
<name>A0ABY4FVJ4_9MICO</name>
<keyword evidence="2" id="KW-0238">DNA-binding</keyword>
<evidence type="ECO:0000256" key="1">
    <source>
        <dbReference type="ARBA" id="ARBA00023015"/>
    </source>
</evidence>
<gene>
    <name evidence="5" type="ORF">MUN76_14870</name>
</gene>
<proteinExistence type="predicted"/>
<dbReference type="PRINTS" id="PR00032">
    <property type="entry name" value="HTHARAC"/>
</dbReference>
<dbReference type="InterPro" id="IPR035418">
    <property type="entry name" value="AraC-bd_2"/>
</dbReference>
<dbReference type="InterPro" id="IPR018060">
    <property type="entry name" value="HTH_AraC"/>
</dbReference>
<keyword evidence="3" id="KW-0804">Transcription</keyword>
<dbReference type="Pfam" id="PF14525">
    <property type="entry name" value="AraC_binding_2"/>
    <property type="match status" value="1"/>
</dbReference>
<dbReference type="RefSeq" id="WP_244685810.1">
    <property type="nucleotide sequence ID" value="NZ_CP095043.1"/>
</dbReference>
<dbReference type="InterPro" id="IPR018062">
    <property type="entry name" value="HTH_AraC-typ_CS"/>
</dbReference>
<organism evidence="5 6">
    <name type="scientific">Leucobacter rhizosphaerae</name>
    <dbReference type="NCBI Taxonomy" id="2932245"/>
    <lineage>
        <taxon>Bacteria</taxon>
        <taxon>Bacillati</taxon>
        <taxon>Actinomycetota</taxon>
        <taxon>Actinomycetes</taxon>
        <taxon>Micrococcales</taxon>
        <taxon>Microbacteriaceae</taxon>
        <taxon>Leucobacter</taxon>
    </lineage>
</organism>
<keyword evidence="6" id="KW-1185">Reference proteome</keyword>
<evidence type="ECO:0000313" key="6">
    <source>
        <dbReference type="Proteomes" id="UP000831775"/>
    </source>
</evidence>
<dbReference type="Pfam" id="PF12833">
    <property type="entry name" value="HTH_18"/>
    <property type="match status" value="1"/>
</dbReference>
<sequence>MSEVSRLSMETHESVGFTEWVQLVGNRFVPLSISSGSPEDFSGTLRTRVVGGTCLTDISASSHSVHRLAHAIRRDHSDHLKLSLQLEGTGLVMQDGRSAHLAPGDAAIYDTSRPYTLEYASNMRSLVMLFPHAMLGLSANMVHTVTAVRLAGDTGIGRVICPFMQHLAENMEQLDGVNGSRIMHSAFELITALLSSEIQSATETDPAALTFESVRHFIDSHLGDPELNTDAIARAHYVSTRHLQYLFQEEGLTVSSYVRGRRLERARIDLEDPALQAQSVLQIAQASGFIDLSHFSRLFKSTYGRSPREYRLSTLRTAA</sequence>
<evidence type="ECO:0000259" key="4">
    <source>
        <dbReference type="PROSITE" id="PS01124"/>
    </source>
</evidence>
<dbReference type="SUPFAM" id="SSF46689">
    <property type="entry name" value="Homeodomain-like"/>
    <property type="match status" value="1"/>
</dbReference>
<dbReference type="InterPro" id="IPR009057">
    <property type="entry name" value="Homeodomain-like_sf"/>
</dbReference>
<dbReference type="InterPro" id="IPR050204">
    <property type="entry name" value="AraC_XylS_family_regulators"/>
</dbReference>
<keyword evidence="1" id="KW-0805">Transcription regulation</keyword>
<dbReference type="PANTHER" id="PTHR46796">
    <property type="entry name" value="HTH-TYPE TRANSCRIPTIONAL ACTIVATOR RHAS-RELATED"/>
    <property type="match status" value="1"/>
</dbReference>
<dbReference type="InterPro" id="IPR020449">
    <property type="entry name" value="Tscrpt_reg_AraC-type_HTH"/>
</dbReference>
<dbReference type="PANTHER" id="PTHR46796:SF6">
    <property type="entry name" value="ARAC SUBFAMILY"/>
    <property type="match status" value="1"/>
</dbReference>
<dbReference type="PROSITE" id="PS00041">
    <property type="entry name" value="HTH_ARAC_FAMILY_1"/>
    <property type="match status" value="1"/>
</dbReference>
<reference evidence="5 6" key="1">
    <citation type="submission" date="2022-04" db="EMBL/GenBank/DDBJ databases">
        <title>Leucobacter sp. isolated from rhizosphere of onion.</title>
        <authorList>
            <person name="Won M."/>
            <person name="Lee C.-M."/>
            <person name="Woen H.-Y."/>
            <person name="Kwon S.-W."/>
        </authorList>
    </citation>
    <scope>NUCLEOTIDE SEQUENCE [LARGE SCALE GENOMIC DNA]</scope>
    <source>
        <strain evidence="5 6">H25R-14</strain>
    </source>
</reference>
<evidence type="ECO:0000256" key="2">
    <source>
        <dbReference type="ARBA" id="ARBA00023125"/>
    </source>
</evidence>
<dbReference type="Proteomes" id="UP000831775">
    <property type="component" value="Chromosome"/>
</dbReference>
<feature type="domain" description="HTH araC/xylS-type" evidence="4">
    <location>
        <begin position="212"/>
        <end position="313"/>
    </location>
</feature>
<dbReference type="SMART" id="SM00342">
    <property type="entry name" value="HTH_ARAC"/>
    <property type="match status" value="1"/>
</dbReference>
<evidence type="ECO:0000313" key="5">
    <source>
        <dbReference type="EMBL" id="UOQ60295.1"/>
    </source>
</evidence>
<protein>
    <submittedName>
        <fullName evidence="5">Helix-turn-helix domain-containing protein</fullName>
    </submittedName>
</protein>